<organism evidence="3 4">
    <name type="scientific">Aeoliella mucimassa</name>
    <dbReference type="NCBI Taxonomy" id="2527972"/>
    <lineage>
        <taxon>Bacteria</taxon>
        <taxon>Pseudomonadati</taxon>
        <taxon>Planctomycetota</taxon>
        <taxon>Planctomycetia</taxon>
        <taxon>Pirellulales</taxon>
        <taxon>Lacipirellulaceae</taxon>
        <taxon>Aeoliella</taxon>
    </lineage>
</organism>
<dbReference type="AlphaFoldDB" id="A0A518AV04"/>
<dbReference type="Proteomes" id="UP000315750">
    <property type="component" value="Chromosome"/>
</dbReference>
<dbReference type="PROSITE" id="PS51318">
    <property type="entry name" value="TAT"/>
    <property type="match status" value="1"/>
</dbReference>
<feature type="signal peptide" evidence="1">
    <location>
        <begin position="1"/>
        <end position="31"/>
    </location>
</feature>
<feature type="domain" description="SGNH hydrolase-type esterase" evidence="2">
    <location>
        <begin position="52"/>
        <end position="240"/>
    </location>
</feature>
<sequence precursor="true">MTSSLDRRHFLSTGIASAAAAGMLASGSAKAADSPASAESIITPGSTILFQGDSITDAGRKRGIPEANDQAALGGGYAFLAAAELLVDHPKAELKIYNRGISGNKVNQLAARWQEDCFDLKPDVLSILIGVNDIWHHLNDDLEKMLEVYGNDYQELLTRTKAELPETKLVLCEPFVLRCGAVNDKWFPAFDNFRAAAKQMAEEFDTIWVPYQTMFDEAVKLAPPAHWAGDGVHPSAAGAALMAHGWMTAVSA</sequence>
<keyword evidence="1" id="KW-0732">Signal</keyword>
<evidence type="ECO:0000313" key="3">
    <source>
        <dbReference type="EMBL" id="QDU58554.1"/>
    </source>
</evidence>
<feature type="chain" id="PRO_5022079620" evidence="1">
    <location>
        <begin position="32"/>
        <end position="252"/>
    </location>
</feature>
<dbReference type="PANTHER" id="PTHR30383:SF5">
    <property type="entry name" value="SGNH HYDROLASE-TYPE ESTERASE DOMAIN-CONTAINING PROTEIN"/>
    <property type="match status" value="1"/>
</dbReference>
<dbReference type="InterPro" id="IPR051532">
    <property type="entry name" value="Ester_Hydrolysis_Enzymes"/>
</dbReference>
<dbReference type="Pfam" id="PF13472">
    <property type="entry name" value="Lipase_GDSL_2"/>
    <property type="match status" value="1"/>
</dbReference>
<keyword evidence="4" id="KW-1185">Reference proteome</keyword>
<dbReference type="InterPro" id="IPR013830">
    <property type="entry name" value="SGNH_hydro"/>
</dbReference>
<dbReference type="InterPro" id="IPR006311">
    <property type="entry name" value="TAT_signal"/>
</dbReference>
<dbReference type="Gene3D" id="3.40.50.1110">
    <property type="entry name" value="SGNH hydrolase"/>
    <property type="match status" value="1"/>
</dbReference>
<evidence type="ECO:0000259" key="2">
    <source>
        <dbReference type="Pfam" id="PF13472"/>
    </source>
</evidence>
<dbReference type="KEGG" id="amuc:Pan181_47930"/>
<dbReference type="PANTHER" id="PTHR30383">
    <property type="entry name" value="THIOESTERASE 1/PROTEASE 1/LYSOPHOSPHOLIPASE L1"/>
    <property type="match status" value="1"/>
</dbReference>
<dbReference type="EMBL" id="CP036278">
    <property type="protein sequence ID" value="QDU58554.1"/>
    <property type="molecule type" value="Genomic_DNA"/>
</dbReference>
<dbReference type="RefSeq" id="WP_145250695.1">
    <property type="nucleotide sequence ID" value="NZ_CP036278.1"/>
</dbReference>
<name>A0A518AV04_9BACT</name>
<evidence type="ECO:0000313" key="4">
    <source>
        <dbReference type="Proteomes" id="UP000315750"/>
    </source>
</evidence>
<keyword evidence="3" id="KW-0378">Hydrolase</keyword>
<protein>
    <submittedName>
        <fullName evidence="3">GDSL-like Lipase/Acylhydrolase</fullName>
    </submittedName>
</protein>
<dbReference type="SUPFAM" id="SSF52266">
    <property type="entry name" value="SGNH hydrolase"/>
    <property type="match status" value="1"/>
</dbReference>
<reference evidence="3 4" key="1">
    <citation type="submission" date="2019-02" db="EMBL/GenBank/DDBJ databases">
        <title>Deep-cultivation of Planctomycetes and their phenomic and genomic characterization uncovers novel biology.</title>
        <authorList>
            <person name="Wiegand S."/>
            <person name="Jogler M."/>
            <person name="Boedeker C."/>
            <person name="Pinto D."/>
            <person name="Vollmers J."/>
            <person name="Rivas-Marin E."/>
            <person name="Kohn T."/>
            <person name="Peeters S.H."/>
            <person name="Heuer A."/>
            <person name="Rast P."/>
            <person name="Oberbeckmann S."/>
            <person name="Bunk B."/>
            <person name="Jeske O."/>
            <person name="Meyerdierks A."/>
            <person name="Storesund J.E."/>
            <person name="Kallscheuer N."/>
            <person name="Luecker S."/>
            <person name="Lage O.M."/>
            <person name="Pohl T."/>
            <person name="Merkel B.J."/>
            <person name="Hornburger P."/>
            <person name="Mueller R.-W."/>
            <person name="Bruemmer F."/>
            <person name="Labrenz M."/>
            <person name="Spormann A.M."/>
            <person name="Op den Camp H."/>
            <person name="Overmann J."/>
            <person name="Amann R."/>
            <person name="Jetten M.S.M."/>
            <person name="Mascher T."/>
            <person name="Medema M.H."/>
            <person name="Devos D.P."/>
            <person name="Kaster A.-K."/>
            <person name="Ovreas L."/>
            <person name="Rohde M."/>
            <person name="Galperin M.Y."/>
            <person name="Jogler C."/>
        </authorList>
    </citation>
    <scope>NUCLEOTIDE SEQUENCE [LARGE SCALE GENOMIC DNA]</scope>
    <source>
        <strain evidence="3 4">Pan181</strain>
    </source>
</reference>
<dbReference type="InterPro" id="IPR036514">
    <property type="entry name" value="SGNH_hydro_sf"/>
</dbReference>
<dbReference type="OrthoDB" id="9794725at2"/>
<accession>A0A518AV04</accession>
<gene>
    <name evidence="3" type="ORF">Pan181_47930</name>
</gene>
<dbReference type="CDD" id="cd01834">
    <property type="entry name" value="SGNH_hydrolase_like_2"/>
    <property type="match status" value="1"/>
</dbReference>
<dbReference type="GO" id="GO:0004622">
    <property type="term" value="F:phosphatidylcholine lysophospholipase activity"/>
    <property type="evidence" value="ECO:0007669"/>
    <property type="project" value="TreeGrafter"/>
</dbReference>
<evidence type="ECO:0000256" key="1">
    <source>
        <dbReference type="SAM" id="SignalP"/>
    </source>
</evidence>
<proteinExistence type="predicted"/>